<reference evidence="2" key="1">
    <citation type="submission" date="2024-02" db="EMBL/GenBank/DDBJ databases">
        <authorList>
            <consortium name="ELIXIR-Norway"/>
            <consortium name="Elixir Norway"/>
        </authorList>
    </citation>
    <scope>NUCLEOTIDE SEQUENCE</scope>
</reference>
<dbReference type="Proteomes" id="UP001497512">
    <property type="component" value="Chromosome 12"/>
</dbReference>
<dbReference type="PANTHER" id="PTHR21574:SF0">
    <property type="entry name" value="CENTROSOMAL PROTEIN OF 120 KDA"/>
    <property type="match status" value="1"/>
</dbReference>
<keyword evidence="3" id="KW-1185">Reference proteome</keyword>
<evidence type="ECO:0000256" key="1">
    <source>
        <dbReference type="SAM" id="MobiDB-lite"/>
    </source>
</evidence>
<feature type="compositionally biased region" description="Basic and acidic residues" evidence="1">
    <location>
        <begin position="10"/>
        <end position="24"/>
    </location>
</feature>
<evidence type="ECO:0000313" key="2">
    <source>
        <dbReference type="EMBL" id="CAK9198725.1"/>
    </source>
</evidence>
<organism evidence="2 3">
    <name type="scientific">Sphagnum troendelagicum</name>
    <dbReference type="NCBI Taxonomy" id="128251"/>
    <lineage>
        <taxon>Eukaryota</taxon>
        <taxon>Viridiplantae</taxon>
        <taxon>Streptophyta</taxon>
        <taxon>Embryophyta</taxon>
        <taxon>Bryophyta</taxon>
        <taxon>Sphagnophytina</taxon>
        <taxon>Sphagnopsida</taxon>
        <taxon>Sphagnales</taxon>
        <taxon>Sphagnaceae</taxon>
        <taxon>Sphagnum</taxon>
    </lineage>
</organism>
<evidence type="ECO:0000313" key="3">
    <source>
        <dbReference type="Proteomes" id="UP001497512"/>
    </source>
</evidence>
<protein>
    <submittedName>
        <fullName evidence="2">Uncharacterized protein</fullName>
    </submittedName>
</protein>
<sequence>MMMEGEESDEKPTNCEDAEHDKEDDTTELRVFRVVIHLRSFKASMMLPRRSVNAYVRLLLPSQIVQLAVASSQASSKLTTPLRTHPPVPVDRGTEVNIPNGYSLSLSLSVSNSLALGIFQT</sequence>
<accession>A0ABP0TK84</accession>
<dbReference type="PANTHER" id="PTHR21574">
    <property type="entry name" value="CENTROSOMAL PROTEIN OF 120 KDA"/>
    <property type="match status" value="1"/>
</dbReference>
<dbReference type="EMBL" id="OZ019904">
    <property type="protein sequence ID" value="CAK9198725.1"/>
    <property type="molecule type" value="Genomic_DNA"/>
</dbReference>
<dbReference type="InterPro" id="IPR039893">
    <property type="entry name" value="CEP120-like"/>
</dbReference>
<proteinExistence type="predicted"/>
<gene>
    <name evidence="2" type="ORF">CSSPTR1EN2_LOCUS4580</name>
</gene>
<name>A0ABP0TK84_9BRYO</name>
<feature type="region of interest" description="Disordered" evidence="1">
    <location>
        <begin position="1"/>
        <end position="24"/>
    </location>
</feature>